<name>A0AAE0J0M6_9PEZI</name>
<reference evidence="2" key="2">
    <citation type="submission" date="2023-06" db="EMBL/GenBank/DDBJ databases">
        <authorList>
            <consortium name="Lawrence Berkeley National Laboratory"/>
            <person name="Haridas S."/>
            <person name="Hensen N."/>
            <person name="Bonometti L."/>
            <person name="Westerberg I."/>
            <person name="Brannstrom I.O."/>
            <person name="Guillou S."/>
            <person name="Cros-Aarteil S."/>
            <person name="Calhoun S."/>
            <person name="Kuo A."/>
            <person name="Mondo S."/>
            <person name="Pangilinan J."/>
            <person name="Riley R."/>
            <person name="Labutti K."/>
            <person name="Andreopoulos B."/>
            <person name="Lipzen A."/>
            <person name="Chen C."/>
            <person name="Yanf M."/>
            <person name="Daum C."/>
            <person name="Ng V."/>
            <person name="Clum A."/>
            <person name="Steindorff A."/>
            <person name="Ohm R."/>
            <person name="Martin F."/>
            <person name="Silar P."/>
            <person name="Natvig D."/>
            <person name="Lalanne C."/>
            <person name="Gautier V."/>
            <person name="Ament-Velasquez S.L."/>
            <person name="Kruys A."/>
            <person name="Hutchinson M.I."/>
            <person name="Powell A.J."/>
            <person name="Barry K."/>
            <person name="Miller A.N."/>
            <person name="Grigoriev I.V."/>
            <person name="Debuchy R."/>
            <person name="Gladieux P."/>
            <person name="Thoren M.H."/>
            <person name="Johannesson H."/>
        </authorList>
    </citation>
    <scope>NUCLEOTIDE SEQUENCE</scope>
    <source>
        <strain evidence="2">CBS 560.94</strain>
    </source>
</reference>
<feature type="region of interest" description="Disordered" evidence="1">
    <location>
        <begin position="1"/>
        <end position="20"/>
    </location>
</feature>
<organism evidence="2 3">
    <name type="scientific">Neurospora tetraspora</name>
    <dbReference type="NCBI Taxonomy" id="94610"/>
    <lineage>
        <taxon>Eukaryota</taxon>
        <taxon>Fungi</taxon>
        <taxon>Dikarya</taxon>
        <taxon>Ascomycota</taxon>
        <taxon>Pezizomycotina</taxon>
        <taxon>Sordariomycetes</taxon>
        <taxon>Sordariomycetidae</taxon>
        <taxon>Sordariales</taxon>
        <taxon>Sordariaceae</taxon>
        <taxon>Neurospora</taxon>
    </lineage>
</organism>
<dbReference type="AlphaFoldDB" id="A0AAE0J0M6"/>
<sequence>MPPKRQIRYQSWDPETSVSTSRAEADALGLNYAVIQQGLHCTRNVTNDGIPVTFYDRPLKPSTPQNTFAAFSNAVQDTGKEIRQFKDTIRSSEAEKGLHGQRKPASKSYGNQAMES</sequence>
<reference evidence="2" key="1">
    <citation type="journal article" date="2023" name="Mol. Phylogenet. Evol.">
        <title>Genome-scale phylogeny and comparative genomics of the fungal order Sordariales.</title>
        <authorList>
            <person name="Hensen N."/>
            <person name="Bonometti L."/>
            <person name="Westerberg I."/>
            <person name="Brannstrom I.O."/>
            <person name="Guillou S."/>
            <person name="Cros-Aarteil S."/>
            <person name="Calhoun S."/>
            <person name="Haridas S."/>
            <person name="Kuo A."/>
            <person name="Mondo S."/>
            <person name="Pangilinan J."/>
            <person name="Riley R."/>
            <person name="LaButti K."/>
            <person name="Andreopoulos B."/>
            <person name="Lipzen A."/>
            <person name="Chen C."/>
            <person name="Yan M."/>
            <person name="Daum C."/>
            <person name="Ng V."/>
            <person name="Clum A."/>
            <person name="Steindorff A."/>
            <person name="Ohm R.A."/>
            <person name="Martin F."/>
            <person name="Silar P."/>
            <person name="Natvig D.O."/>
            <person name="Lalanne C."/>
            <person name="Gautier V."/>
            <person name="Ament-Velasquez S.L."/>
            <person name="Kruys A."/>
            <person name="Hutchinson M.I."/>
            <person name="Powell A.J."/>
            <person name="Barry K."/>
            <person name="Miller A.N."/>
            <person name="Grigoriev I.V."/>
            <person name="Debuchy R."/>
            <person name="Gladieux P."/>
            <person name="Hiltunen Thoren M."/>
            <person name="Johannesson H."/>
        </authorList>
    </citation>
    <scope>NUCLEOTIDE SEQUENCE</scope>
    <source>
        <strain evidence="2">CBS 560.94</strain>
    </source>
</reference>
<dbReference type="EMBL" id="JAUEPP010000011">
    <property type="protein sequence ID" value="KAK3334360.1"/>
    <property type="molecule type" value="Genomic_DNA"/>
</dbReference>
<gene>
    <name evidence="2" type="ORF">B0H65DRAFT_553701</name>
</gene>
<evidence type="ECO:0000313" key="3">
    <source>
        <dbReference type="Proteomes" id="UP001278500"/>
    </source>
</evidence>
<comment type="caution">
    <text evidence="2">The sequence shown here is derived from an EMBL/GenBank/DDBJ whole genome shotgun (WGS) entry which is preliminary data.</text>
</comment>
<protein>
    <submittedName>
        <fullName evidence="2">Uncharacterized protein</fullName>
    </submittedName>
</protein>
<dbReference type="RefSeq" id="XP_062676526.1">
    <property type="nucleotide sequence ID" value="XM_062829987.1"/>
</dbReference>
<accession>A0AAE0J0M6</accession>
<keyword evidence="3" id="KW-1185">Reference proteome</keyword>
<evidence type="ECO:0000313" key="2">
    <source>
        <dbReference type="EMBL" id="KAK3334360.1"/>
    </source>
</evidence>
<feature type="region of interest" description="Disordered" evidence="1">
    <location>
        <begin position="89"/>
        <end position="116"/>
    </location>
</feature>
<dbReference type="GeneID" id="87867141"/>
<feature type="compositionally biased region" description="Basic and acidic residues" evidence="1">
    <location>
        <begin position="89"/>
        <end position="98"/>
    </location>
</feature>
<evidence type="ECO:0000256" key="1">
    <source>
        <dbReference type="SAM" id="MobiDB-lite"/>
    </source>
</evidence>
<proteinExistence type="predicted"/>
<dbReference type="Proteomes" id="UP001278500">
    <property type="component" value="Unassembled WGS sequence"/>
</dbReference>